<reference evidence="4 5" key="1">
    <citation type="submission" date="2019-03" db="EMBL/GenBank/DDBJ databases">
        <authorList>
            <person name="Gaulin E."/>
            <person name="Dumas B."/>
        </authorList>
    </citation>
    <scope>NUCLEOTIDE SEQUENCE [LARGE SCALE GENOMIC DNA]</scope>
    <source>
        <strain evidence="4">CBS 568.67</strain>
    </source>
</reference>
<name>A0A485K373_9STRA</name>
<keyword evidence="5" id="KW-1185">Reference proteome</keyword>
<dbReference type="OrthoDB" id="65975at2759"/>
<feature type="transmembrane region" description="Helical" evidence="2">
    <location>
        <begin position="413"/>
        <end position="436"/>
    </location>
</feature>
<feature type="transmembrane region" description="Helical" evidence="2">
    <location>
        <begin position="727"/>
        <end position="747"/>
    </location>
</feature>
<sequence length="906" mass="101044">MSDETKDAPPALSGRLHAGIHNVGEYIVETAAEVGETAKDFVHEIKDDITQIKDEVKHLHIDIAKTPKGKGSMLGEKMETLRKLSPTKEDVINSVNKVKALWRTRKSMMSDGGEDGGYSSSEDEEESWEAVLLMPIEKILADYGHRKWKDAPVNLLRGLPIHKLRQIPITHTRRLYLILTGPGYALFSHLLNWAIAAGIFFMYFLLVGFGTLVYASAVFTGILPRPGLRTWEDAAKLEFEALKIFLRLDWEACLDYRVRQPRIDELVSTADKEKKKHILGQVVSTVLDNIRADVTGSQRYMQEYETISLGSVAVGATLYSLFVVITFMTTAMDFREMNTKYFDGLAIILPFLLAEELGVVLARVTLVIKWFSVFLHENTVVQMLVVDKSDDEASRSEFLNDARSMCKNIGVGAWDMTGIASAMTAVWTIFFLYQSYYVDLKSQGLEPGPAGLADTMFWSMVLYSITVIGLCYLPFTTWFGGAQMTGDDKYMAMLKSCQTFLVMHRLSTVQNELSVALRKEKAFRDGVPVGQHVSSEEKRILHSFRAGILKTLDKVDFVSFFLYTVSLALVDFEAHDGENAYYKASVKRLRHRANYMHCAKLEIPIDKLQDVEIALFAAQAEKDMDGIGGGIELTTETDDDVDKKKQRSDPHSRAIKTQGDLIESMYDVDVLDVTVGDSFVDKQVYDLRQVLENPSVRDVAVFRNPYTNQLVLGLELKMMERKDKRKVTTVFASIYLLAVTVVGTGGVDRYEIGNGPIFLRAAGLEKKTLKLEGVDVLFEKVASKVFSRYIKRCALAMAHEQELFNDADDFLKGALPAPPPPPLSKRPSMTRNTGSASHLDASEYRAANTVTASPVVDRTASGRIKHAAQLNQTDTRIQSASSLTRVFNAAATRTTASGSALPLHES</sequence>
<gene>
    <name evidence="4" type="primary">Aste57867_255</name>
    <name evidence="3" type="ORF">As57867_000255</name>
    <name evidence="4" type="ORF">ASTE57867_255</name>
</gene>
<keyword evidence="2" id="KW-1133">Transmembrane helix</keyword>
<dbReference type="AlphaFoldDB" id="A0A485K373"/>
<dbReference type="Proteomes" id="UP000332933">
    <property type="component" value="Unassembled WGS sequence"/>
</dbReference>
<evidence type="ECO:0000313" key="3">
    <source>
        <dbReference type="EMBL" id="KAF0720536.1"/>
    </source>
</evidence>
<evidence type="ECO:0000313" key="5">
    <source>
        <dbReference type="Proteomes" id="UP000332933"/>
    </source>
</evidence>
<keyword evidence="2" id="KW-0472">Membrane</keyword>
<evidence type="ECO:0000256" key="2">
    <source>
        <dbReference type="SAM" id="Phobius"/>
    </source>
</evidence>
<feature type="region of interest" description="Disordered" evidence="1">
    <location>
        <begin position="814"/>
        <end position="843"/>
    </location>
</feature>
<feature type="region of interest" description="Disordered" evidence="1">
    <location>
        <begin position="635"/>
        <end position="654"/>
    </location>
</feature>
<dbReference type="EMBL" id="CAADRA010000010">
    <property type="protein sequence ID" value="VFT77481.1"/>
    <property type="molecule type" value="Genomic_DNA"/>
</dbReference>
<feature type="compositionally biased region" description="Polar residues" evidence="1">
    <location>
        <begin position="827"/>
        <end position="836"/>
    </location>
</feature>
<organism evidence="4 5">
    <name type="scientific">Aphanomyces stellatus</name>
    <dbReference type="NCBI Taxonomy" id="120398"/>
    <lineage>
        <taxon>Eukaryota</taxon>
        <taxon>Sar</taxon>
        <taxon>Stramenopiles</taxon>
        <taxon>Oomycota</taxon>
        <taxon>Saprolegniomycetes</taxon>
        <taxon>Saprolegniales</taxon>
        <taxon>Verrucalvaceae</taxon>
        <taxon>Aphanomyces</taxon>
    </lineage>
</organism>
<feature type="transmembrane region" description="Helical" evidence="2">
    <location>
        <begin position="175"/>
        <end position="195"/>
    </location>
</feature>
<feature type="transmembrane region" description="Helical" evidence="2">
    <location>
        <begin position="341"/>
        <end position="362"/>
    </location>
</feature>
<feature type="transmembrane region" description="Helical" evidence="2">
    <location>
        <begin position="456"/>
        <end position="475"/>
    </location>
</feature>
<evidence type="ECO:0000313" key="4">
    <source>
        <dbReference type="EMBL" id="VFT77481.1"/>
    </source>
</evidence>
<dbReference type="EMBL" id="VJMH01000010">
    <property type="protein sequence ID" value="KAF0720536.1"/>
    <property type="molecule type" value="Genomic_DNA"/>
</dbReference>
<reference evidence="3" key="2">
    <citation type="submission" date="2019-06" db="EMBL/GenBank/DDBJ databases">
        <title>Genomics analysis of Aphanomyces spp. identifies a new class of oomycete effector associated with host adaptation.</title>
        <authorList>
            <person name="Gaulin E."/>
        </authorList>
    </citation>
    <scope>NUCLEOTIDE SEQUENCE</scope>
    <source>
        <strain evidence="3">CBS 578.67</strain>
    </source>
</reference>
<keyword evidence="2" id="KW-0812">Transmembrane</keyword>
<evidence type="ECO:0000256" key="1">
    <source>
        <dbReference type="SAM" id="MobiDB-lite"/>
    </source>
</evidence>
<accession>A0A485K373</accession>
<feature type="compositionally biased region" description="Basic and acidic residues" evidence="1">
    <location>
        <begin position="641"/>
        <end position="652"/>
    </location>
</feature>
<feature type="transmembrane region" description="Helical" evidence="2">
    <location>
        <begin position="307"/>
        <end position="329"/>
    </location>
</feature>
<proteinExistence type="predicted"/>
<protein>
    <submittedName>
        <fullName evidence="4">Aste57867_255 protein</fullName>
    </submittedName>
</protein>
<feature type="transmembrane region" description="Helical" evidence="2">
    <location>
        <begin position="201"/>
        <end position="223"/>
    </location>
</feature>